<evidence type="ECO:0000259" key="1">
    <source>
        <dbReference type="Pfam" id="PF07993"/>
    </source>
</evidence>
<dbReference type="EMBL" id="JACGCU010000054">
    <property type="protein sequence ID" value="MBA6061997.1"/>
    <property type="molecule type" value="Genomic_DNA"/>
</dbReference>
<proteinExistence type="predicted"/>
<accession>A0A7W2JN36</accession>
<dbReference type="AlphaFoldDB" id="A0A7W2JN36"/>
<organism evidence="2 3">
    <name type="scientific">Pseudomonas juntendi</name>
    <dbReference type="NCBI Taxonomy" id="2666183"/>
    <lineage>
        <taxon>Bacteria</taxon>
        <taxon>Pseudomonadati</taxon>
        <taxon>Pseudomonadota</taxon>
        <taxon>Gammaproteobacteria</taxon>
        <taxon>Pseudomonadales</taxon>
        <taxon>Pseudomonadaceae</taxon>
        <taxon>Pseudomonas</taxon>
    </lineage>
</organism>
<protein>
    <submittedName>
        <fullName evidence="2">SDR family oxidoreductase</fullName>
    </submittedName>
</protein>
<dbReference type="GO" id="GO:0005737">
    <property type="term" value="C:cytoplasm"/>
    <property type="evidence" value="ECO:0007669"/>
    <property type="project" value="TreeGrafter"/>
</dbReference>
<dbReference type="RefSeq" id="WP_182369143.1">
    <property type="nucleotide sequence ID" value="NZ_JACGCU010000054.1"/>
</dbReference>
<dbReference type="Proteomes" id="UP000556620">
    <property type="component" value="Unassembled WGS sequence"/>
</dbReference>
<dbReference type="InterPro" id="IPR013120">
    <property type="entry name" value="FAR_NAD-bd"/>
</dbReference>
<evidence type="ECO:0000313" key="3">
    <source>
        <dbReference type="Proteomes" id="UP000556620"/>
    </source>
</evidence>
<dbReference type="PANTHER" id="PTHR48079:SF6">
    <property type="entry name" value="NAD(P)-BINDING DOMAIN-CONTAINING PROTEIN-RELATED"/>
    <property type="match status" value="1"/>
</dbReference>
<name>A0A7W2JN36_9PSED</name>
<sequence length="366" mass="39672">MSVECFVTGGSGFIGQHLLARLTATGHTVRVLMRHPENLARLREQVGRLGGKPDCVQAVAGDIGTEGLRLSEADRQRVSAAGVVFHLAAHFTWGLPQEHARAVNVQGALRVAQLAASQGTRLLMVGGYMLQNFSHLASIGVDHEHPEQTDWPAVYRRVGGYEASKLEAHYAVIRYMQGAGAAYSIVHPATVCGDSVRGHILDGQPLAALISGLALGRFKAIPGSPNHWLPLVSVDYLVTLMACVAFDPSMANRQVLALDPHTPNLQGLLEDIAATLQVKAPRHHVPIGVLKWLLAIPGLATRLAISPESLNFIQPQRFDLSFSEQLERRYQLTHPNIKHTLAKTVRHVERNLGHGSMPGANIPTNT</sequence>
<dbReference type="Pfam" id="PF07993">
    <property type="entry name" value="NAD_binding_4"/>
    <property type="match status" value="1"/>
</dbReference>
<comment type="caution">
    <text evidence="2">The sequence shown here is derived from an EMBL/GenBank/DDBJ whole genome shotgun (WGS) entry which is preliminary data.</text>
</comment>
<dbReference type="InterPro" id="IPR036291">
    <property type="entry name" value="NAD(P)-bd_dom_sf"/>
</dbReference>
<dbReference type="GO" id="GO:0004029">
    <property type="term" value="F:aldehyde dehydrogenase (NAD+) activity"/>
    <property type="evidence" value="ECO:0007669"/>
    <property type="project" value="TreeGrafter"/>
</dbReference>
<feature type="domain" description="Thioester reductase (TE)" evidence="1">
    <location>
        <begin position="7"/>
        <end position="240"/>
    </location>
</feature>
<dbReference type="SUPFAM" id="SSF51735">
    <property type="entry name" value="NAD(P)-binding Rossmann-fold domains"/>
    <property type="match status" value="1"/>
</dbReference>
<dbReference type="PANTHER" id="PTHR48079">
    <property type="entry name" value="PROTEIN YEEZ"/>
    <property type="match status" value="1"/>
</dbReference>
<dbReference type="Gene3D" id="3.40.50.720">
    <property type="entry name" value="NAD(P)-binding Rossmann-like Domain"/>
    <property type="match status" value="1"/>
</dbReference>
<reference evidence="2 3" key="1">
    <citation type="submission" date="2020-07" db="EMBL/GenBank/DDBJ databases">
        <title>Diversity of carbapenemase encoding genes among Pseudomonas putida group clinical isolates in a tertiary Brazilian hospital.</title>
        <authorList>
            <person name="Alberto-Lei F."/>
            <person name="Nodari C.S."/>
            <person name="Streling A.P."/>
            <person name="Paulino J.T."/>
            <person name="Bessa-Neto F.O."/>
            <person name="Cayo R."/>
            <person name="Gales A.C."/>
        </authorList>
    </citation>
    <scope>NUCLEOTIDE SEQUENCE [LARGE SCALE GENOMIC DNA]</scope>
    <source>
        <strain evidence="2 3">14535</strain>
    </source>
</reference>
<gene>
    <name evidence="2" type="ORF">H4C44_22785</name>
</gene>
<evidence type="ECO:0000313" key="2">
    <source>
        <dbReference type="EMBL" id="MBA6061997.1"/>
    </source>
</evidence>
<dbReference type="InterPro" id="IPR051783">
    <property type="entry name" value="NAD(P)-dependent_oxidoreduct"/>
</dbReference>